<sequence length="106" mass="11858">MFLDVLMISSQVQGPGPLQSMNTHLVVKVLYSWKVVCIRKLVKLQSAPPIRSDEVACSLDNNFSCLNISKEKQQTNSFIQKVRANTYSQELLREVCKGPGPCKTAM</sequence>
<protein>
    <submittedName>
        <fullName evidence="1">Uncharacterized protein</fullName>
    </submittedName>
</protein>
<dbReference type="EMBL" id="CP133622">
    <property type="protein sequence ID" value="WMV53780.1"/>
    <property type="molecule type" value="Genomic_DNA"/>
</dbReference>
<evidence type="ECO:0000313" key="1">
    <source>
        <dbReference type="EMBL" id="WMV53780.1"/>
    </source>
</evidence>
<evidence type="ECO:0000313" key="2">
    <source>
        <dbReference type="Proteomes" id="UP001234989"/>
    </source>
</evidence>
<name>A0AAF0ZYB6_SOLVR</name>
<organism evidence="1 2">
    <name type="scientific">Solanum verrucosum</name>
    <dbReference type="NCBI Taxonomy" id="315347"/>
    <lineage>
        <taxon>Eukaryota</taxon>
        <taxon>Viridiplantae</taxon>
        <taxon>Streptophyta</taxon>
        <taxon>Embryophyta</taxon>
        <taxon>Tracheophyta</taxon>
        <taxon>Spermatophyta</taxon>
        <taxon>Magnoliopsida</taxon>
        <taxon>eudicotyledons</taxon>
        <taxon>Gunneridae</taxon>
        <taxon>Pentapetalae</taxon>
        <taxon>asterids</taxon>
        <taxon>lamiids</taxon>
        <taxon>Solanales</taxon>
        <taxon>Solanaceae</taxon>
        <taxon>Solanoideae</taxon>
        <taxon>Solaneae</taxon>
        <taxon>Solanum</taxon>
    </lineage>
</organism>
<keyword evidence="2" id="KW-1185">Reference proteome</keyword>
<dbReference type="Proteomes" id="UP001234989">
    <property type="component" value="Chromosome 11"/>
</dbReference>
<reference evidence="1" key="1">
    <citation type="submission" date="2023-08" db="EMBL/GenBank/DDBJ databases">
        <title>A de novo genome assembly of Solanum verrucosum Schlechtendal, a Mexican diploid species geographically isolated from the other diploid A-genome species in potato relatives.</title>
        <authorList>
            <person name="Hosaka K."/>
        </authorList>
    </citation>
    <scope>NUCLEOTIDE SEQUENCE</scope>
    <source>
        <tissue evidence="1">Young leaves</tissue>
    </source>
</reference>
<accession>A0AAF0ZYB6</accession>
<gene>
    <name evidence="1" type="ORF">MTR67_047165</name>
</gene>
<proteinExistence type="predicted"/>
<dbReference type="AlphaFoldDB" id="A0AAF0ZYB6"/>